<proteinExistence type="predicted"/>
<name>A0AC35UAD9_9BILA</name>
<accession>A0AC35UAD9</accession>
<dbReference type="WBParaSite" id="RSKR_0000928400.1">
    <property type="protein sequence ID" value="RSKR_0000928400.1"/>
    <property type="gene ID" value="RSKR_0000928400"/>
</dbReference>
<evidence type="ECO:0000313" key="2">
    <source>
        <dbReference type="WBParaSite" id="RSKR_0000928400.1"/>
    </source>
</evidence>
<sequence length="207" mass="23684">MSFSYPNSRDSSSNQEIRPYDNPAERDKLESLGELYAVINSIECLEKAFAGDYVSKEEYHKECTKLLAQYKLMIGETQIEKFIRKYRVNCPLAIKRVKEGKPVTINDGGSTALRIAQVTELFITFLDLLRLNTRDVDALHPTLSDLNDTIIAMTNLPATCEPKSKVAFWFNELNKMNASDTITDDMAREMVFQLDNAYNILKKMLEH</sequence>
<protein>
    <submittedName>
        <fullName evidence="2">Vacuolar protein sorting-associated protein 28 homolog</fullName>
    </submittedName>
</protein>
<dbReference type="Proteomes" id="UP000095286">
    <property type="component" value="Unplaced"/>
</dbReference>
<organism evidence="1 2">
    <name type="scientific">Rhabditophanes sp. KR3021</name>
    <dbReference type="NCBI Taxonomy" id="114890"/>
    <lineage>
        <taxon>Eukaryota</taxon>
        <taxon>Metazoa</taxon>
        <taxon>Ecdysozoa</taxon>
        <taxon>Nematoda</taxon>
        <taxon>Chromadorea</taxon>
        <taxon>Rhabditida</taxon>
        <taxon>Tylenchina</taxon>
        <taxon>Panagrolaimomorpha</taxon>
        <taxon>Strongyloidoidea</taxon>
        <taxon>Alloionematidae</taxon>
        <taxon>Rhabditophanes</taxon>
    </lineage>
</organism>
<reference evidence="2" key="1">
    <citation type="submission" date="2016-11" db="UniProtKB">
        <authorList>
            <consortium name="WormBaseParasite"/>
        </authorList>
    </citation>
    <scope>IDENTIFICATION</scope>
    <source>
        <strain evidence="2">KR3021</strain>
    </source>
</reference>
<evidence type="ECO:0000313" key="1">
    <source>
        <dbReference type="Proteomes" id="UP000095286"/>
    </source>
</evidence>